<dbReference type="OrthoDB" id="9803495at2"/>
<accession>A0A5S5AWQ4</accession>
<evidence type="ECO:0000256" key="7">
    <source>
        <dbReference type="ARBA" id="ARBA00023136"/>
    </source>
</evidence>
<dbReference type="GO" id="GO:0015225">
    <property type="term" value="F:biotin transmembrane transporter activity"/>
    <property type="evidence" value="ECO:0007669"/>
    <property type="project" value="UniProtKB-UniRule"/>
</dbReference>
<evidence type="ECO:0000256" key="5">
    <source>
        <dbReference type="ARBA" id="ARBA00022692"/>
    </source>
</evidence>
<organism evidence="10 11">
    <name type="scientific">Thermosediminibacter litoriperuensis</name>
    <dbReference type="NCBI Taxonomy" id="291989"/>
    <lineage>
        <taxon>Bacteria</taxon>
        <taxon>Bacillati</taxon>
        <taxon>Bacillota</taxon>
        <taxon>Clostridia</taxon>
        <taxon>Thermosediminibacterales</taxon>
        <taxon>Thermosediminibacteraceae</taxon>
        <taxon>Thermosediminibacter</taxon>
    </lineage>
</organism>
<comment type="similarity">
    <text evidence="2 8">Belongs to the BioY family.</text>
</comment>
<comment type="caution">
    <text evidence="10">The sequence shown here is derived from an EMBL/GenBank/DDBJ whole genome shotgun (WGS) entry which is preliminary data.</text>
</comment>
<dbReference type="PANTHER" id="PTHR34295:SF4">
    <property type="entry name" value="BIOTIN TRANSPORTER BIOY-RELATED"/>
    <property type="match status" value="1"/>
</dbReference>
<dbReference type="RefSeq" id="WP_148866428.1">
    <property type="nucleotide sequence ID" value="NZ_VNHO01000005.1"/>
</dbReference>
<protein>
    <recommendedName>
        <fullName evidence="8">Biotin transporter</fullName>
    </recommendedName>
</protein>
<feature type="transmembrane region" description="Helical" evidence="9">
    <location>
        <begin position="59"/>
        <end position="77"/>
    </location>
</feature>
<dbReference type="PIRSF" id="PIRSF016661">
    <property type="entry name" value="BioY"/>
    <property type="match status" value="1"/>
</dbReference>
<evidence type="ECO:0000256" key="1">
    <source>
        <dbReference type="ARBA" id="ARBA00004651"/>
    </source>
</evidence>
<sequence>MKKNLAVREMAFTALFASITALFSYIRIPLPFSPVPITLQTLAVMLAGSVLTPRAAFSSMAVFLFMGAIGLPVFGGGTSGPGVLFGPTGGYLMSWPVAAYVIALILKKVNPNLTTLILVNILGGVVIVYAIGVSYLAYVTNMTLTTAITAGALPFIPGDLLKAIVSSLLALSLRKALQWKISYPGA</sequence>
<gene>
    <name evidence="10" type="ORF">LZ11_00616</name>
</gene>
<dbReference type="AlphaFoldDB" id="A0A5S5AWQ4"/>
<dbReference type="Proteomes" id="UP000322294">
    <property type="component" value="Unassembled WGS sequence"/>
</dbReference>
<dbReference type="GO" id="GO:0005886">
    <property type="term" value="C:plasma membrane"/>
    <property type="evidence" value="ECO:0007669"/>
    <property type="project" value="UniProtKB-SubCell"/>
</dbReference>
<proteinExistence type="inferred from homology"/>
<keyword evidence="4 8" id="KW-1003">Cell membrane</keyword>
<keyword evidence="6 9" id="KW-1133">Transmembrane helix</keyword>
<dbReference type="InterPro" id="IPR003784">
    <property type="entry name" value="BioY"/>
</dbReference>
<evidence type="ECO:0000256" key="8">
    <source>
        <dbReference type="PIRNR" id="PIRNR016661"/>
    </source>
</evidence>
<dbReference type="EMBL" id="VNHO01000005">
    <property type="protein sequence ID" value="TYP57623.1"/>
    <property type="molecule type" value="Genomic_DNA"/>
</dbReference>
<keyword evidence="3 8" id="KW-0813">Transport</keyword>
<keyword evidence="7 8" id="KW-0472">Membrane</keyword>
<evidence type="ECO:0000256" key="3">
    <source>
        <dbReference type="ARBA" id="ARBA00022448"/>
    </source>
</evidence>
<name>A0A5S5AWQ4_9FIRM</name>
<evidence type="ECO:0000313" key="11">
    <source>
        <dbReference type="Proteomes" id="UP000322294"/>
    </source>
</evidence>
<keyword evidence="11" id="KW-1185">Reference proteome</keyword>
<evidence type="ECO:0000256" key="2">
    <source>
        <dbReference type="ARBA" id="ARBA00010692"/>
    </source>
</evidence>
<reference evidence="10 11" key="1">
    <citation type="submission" date="2019-07" db="EMBL/GenBank/DDBJ databases">
        <title>Genomic Encyclopedia of Type Strains, Phase I: the one thousand microbial genomes (KMG-I) project.</title>
        <authorList>
            <person name="Kyrpides N."/>
        </authorList>
    </citation>
    <scope>NUCLEOTIDE SEQUENCE [LARGE SCALE GENOMIC DNA]</scope>
    <source>
        <strain evidence="10 11">DSM 16647</strain>
    </source>
</reference>
<dbReference type="PANTHER" id="PTHR34295">
    <property type="entry name" value="BIOTIN TRANSPORTER BIOY"/>
    <property type="match status" value="1"/>
</dbReference>
<dbReference type="Gene3D" id="1.10.1760.20">
    <property type="match status" value="1"/>
</dbReference>
<evidence type="ECO:0000256" key="9">
    <source>
        <dbReference type="SAM" id="Phobius"/>
    </source>
</evidence>
<feature type="transmembrane region" description="Helical" evidence="9">
    <location>
        <begin position="113"/>
        <end position="138"/>
    </location>
</feature>
<evidence type="ECO:0000256" key="4">
    <source>
        <dbReference type="ARBA" id="ARBA00022475"/>
    </source>
</evidence>
<comment type="subcellular location">
    <subcellularLocation>
        <location evidence="1 8">Cell membrane</location>
        <topology evidence="1 8">Multi-pass membrane protein</topology>
    </subcellularLocation>
</comment>
<evidence type="ECO:0000313" key="10">
    <source>
        <dbReference type="EMBL" id="TYP57623.1"/>
    </source>
</evidence>
<keyword evidence="5 9" id="KW-0812">Transmembrane</keyword>
<dbReference type="Pfam" id="PF02632">
    <property type="entry name" value="BioY"/>
    <property type="match status" value="1"/>
</dbReference>
<evidence type="ECO:0000256" key="6">
    <source>
        <dbReference type="ARBA" id="ARBA00022989"/>
    </source>
</evidence>
<feature type="transmembrane region" description="Helical" evidence="9">
    <location>
        <begin position="89"/>
        <end position="106"/>
    </location>
</feature>
<feature type="transmembrane region" description="Helical" evidence="9">
    <location>
        <begin position="12"/>
        <end position="28"/>
    </location>
</feature>